<dbReference type="OrthoDB" id="3393679at2"/>
<feature type="chain" id="PRO_5011796431" description="AMIN-like domain-containing protein" evidence="1">
    <location>
        <begin position="31"/>
        <end position="182"/>
    </location>
</feature>
<feature type="signal peptide" evidence="1">
    <location>
        <begin position="1"/>
        <end position="30"/>
    </location>
</feature>
<protein>
    <recommendedName>
        <fullName evidence="2">AMIN-like domain-containing protein</fullName>
    </recommendedName>
</protein>
<evidence type="ECO:0000313" key="4">
    <source>
        <dbReference type="Proteomes" id="UP000199152"/>
    </source>
</evidence>
<evidence type="ECO:0000313" key="3">
    <source>
        <dbReference type="EMBL" id="SFL22162.1"/>
    </source>
</evidence>
<organism evidence="3 4">
    <name type="scientific">Geodermatophilus ruber</name>
    <dbReference type="NCBI Taxonomy" id="504800"/>
    <lineage>
        <taxon>Bacteria</taxon>
        <taxon>Bacillati</taxon>
        <taxon>Actinomycetota</taxon>
        <taxon>Actinomycetes</taxon>
        <taxon>Geodermatophilales</taxon>
        <taxon>Geodermatophilaceae</taxon>
        <taxon>Geodermatophilus</taxon>
    </lineage>
</organism>
<accession>A0A1I4FW93</accession>
<evidence type="ECO:0000259" key="2">
    <source>
        <dbReference type="Pfam" id="PF24837"/>
    </source>
</evidence>
<feature type="domain" description="AMIN-like" evidence="2">
    <location>
        <begin position="56"/>
        <end position="180"/>
    </location>
</feature>
<gene>
    <name evidence="3" type="ORF">SAMN04488085_10832</name>
</gene>
<name>A0A1I4FW93_9ACTN</name>
<dbReference type="AlphaFoldDB" id="A0A1I4FW93"/>
<dbReference type="Proteomes" id="UP000199152">
    <property type="component" value="Unassembled WGS sequence"/>
</dbReference>
<evidence type="ECO:0000256" key="1">
    <source>
        <dbReference type="SAM" id="SignalP"/>
    </source>
</evidence>
<dbReference type="EMBL" id="FOSW01000008">
    <property type="protein sequence ID" value="SFL22162.1"/>
    <property type="molecule type" value="Genomic_DNA"/>
</dbReference>
<reference evidence="3 4" key="1">
    <citation type="submission" date="2016-10" db="EMBL/GenBank/DDBJ databases">
        <authorList>
            <person name="de Groot N.N."/>
        </authorList>
    </citation>
    <scope>NUCLEOTIDE SEQUENCE [LARGE SCALE GENOMIC DNA]</scope>
    <source>
        <strain evidence="3 4">DSM 45317</strain>
    </source>
</reference>
<sequence length="182" mass="19122">MNRILSRLLVLMTAAVLGVAALGVGAPAWAAPSSSCSTPWGSVARSGGGEPLTPATLTGVRAGRHACFDRLVLDLGNVSAFDSWSVRYASSVRDVSGERAIPLRGGAYLAVDVWAHGQTFPRPSREIVTVSGFPTLRQVAWGGSFEGETVLGVGVRARLPFRAFVLGEGPGARLVLDVAHRW</sequence>
<keyword evidence="1" id="KW-0732">Signal</keyword>
<proteinExistence type="predicted"/>
<dbReference type="RefSeq" id="WP_091325523.1">
    <property type="nucleotide sequence ID" value="NZ_FOSW01000008.1"/>
</dbReference>
<keyword evidence="4" id="KW-1185">Reference proteome</keyword>
<dbReference type="STRING" id="504800.SAMN04488085_10832"/>
<dbReference type="InParanoid" id="A0A1I4FW93"/>
<dbReference type="InterPro" id="IPR056303">
    <property type="entry name" value="AMIN-like"/>
</dbReference>
<dbReference type="Pfam" id="PF24837">
    <property type="entry name" value="AMIN-like"/>
    <property type="match status" value="1"/>
</dbReference>